<evidence type="ECO:0000256" key="2">
    <source>
        <dbReference type="ARBA" id="ARBA00022729"/>
    </source>
</evidence>
<keyword evidence="4" id="KW-0325">Glycoprotein</keyword>
<evidence type="ECO:0000313" key="7">
    <source>
        <dbReference type="EMBL" id="AIG55902.1"/>
    </source>
</evidence>
<feature type="signal peptide" evidence="6">
    <location>
        <begin position="1"/>
        <end position="16"/>
    </location>
</feature>
<dbReference type="PANTHER" id="PTHR31468:SF2">
    <property type="entry name" value="1,3-BETA-GLUCANOSYLTRANSFERASE GAS1"/>
    <property type="match status" value="1"/>
</dbReference>
<evidence type="ECO:0000256" key="4">
    <source>
        <dbReference type="ARBA" id="ARBA00023180"/>
    </source>
</evidence>
<feature type="compositionally biased region" description="Polar residues" evidence="5">
    <location>
        <begin position="482"/>
        <end position="495"/>
    </location>
</feature>
<proteinExistence type="inferred from homology"/>
<organism evidence="7">
    <name type="scientific">Achlya hypogyna</name>
    <name type="common">Oomycete</name>
    <name type="synonym">Protoachlya hypogyna</name>
    <dbReference type="NCBI Taxonomy" id="1202772"/>
    <lineage>
        <taxon>Eukaryota</taxon>
        <taxon>Sar</taxon>
        <taxon>Stramenopiles</taxon>
        <taxon>Oomycota</taxon>
        <taxon>Saprolegniomycetes</taxon>
        <taxon>Saprolegniales</taxon>
        <taxon>Achlyaceae</taxon>
        <taxon>Achlya</taxon>
    </lineage>
</organism>
<sequence>MNIAVALLGLIASTLATDPVVIKGQRMFKYSTGAAFQVKGVDYYPRPNAGILNINNYDFFTDANEAIWAPHIAQFAELGVNAIRLYSVDPSQSHDKFMCALEAIGVYVLVDLAARYLPLCKKIVDWCSCEGCAVTLDPFPTCYPSTLKTRGQQIIVAFSKYNNVLGFSAGNEVNNVVADSKINAPCQKKFLRDMRAFINSCNKAMRPIPIGVVLSDFQRGPNALYYNCRTDPTDTLENTEWYGLNAYLQCDADASPTTAGPGYEKLLSDFTSYKMSVPVMLTEFGCLNVGFPTVDGYQAQRTWLDAGWLLSDTFSSVFAGGLAFEFSTENANSAADSPYPFTKFGTQNYGLGYFSPATCDARETPCVYNRMPNYGFLATKYNASNEAASMPSSASYVGYNAVPPACPAGFAALSSVTWAADAVTDMLCPDLTATPLCPGDTIIAGNGKVIAPLSPGGNTVAPGGNVSPGTNGGAGTVGPVTPATTKSAGGAAQTANEGSDASFLSVALPLAIMVAATLLG</sequence>
<evidence type="ECO:0000256" key="6">
    <source>
        <dbReference type="SAM" id="SignalP"/>
    </source>
</evidence>
<dbReference type="InterPro" id="IPR017853">
    <property type="entry name" value="GH"/>
</dbReference>
<accession>A0A0A7CLY5</accession>
<comment type="similarity">
    <text evidence="1">Belongs to the glycosyl hydrolase 72 family.</text>
</comment>
<dbReference type="GO" id="GO:0042124">
    <property type="term" value="F:1,3-beta-glucanosyltransferase activity"/>
    <property type="evidence" value="ECO:0007669"/>
    <property type="project" value="TreeGrafter"/>
</dbReference>
<dbReference type="Pfam" id="PF03198">
    <property type="entry name" value="Glyco_hydro_72"/>
    <property type="match status" value="1"/>
</dbReference>
<dbReference type="SUPFAM" id="SSF51445">
    <property type="entry name" value="(Trans)glycosidases"/>
    <property type="match status" value="1"/>
</dbReference>
<feature type="region of interest" description="Disordered" evidence="5">
    <location>
        <begin position="467"/>
        <end position="495"/>
    </location>
</feature>
<reference evidence="7" key="1">
    <citation type="journal article" date="2014" name="Genome Biol. Evol.">
        <title>The secreted proteins of Achlya hypogyna and Thraustotheca clavata identify the ancestral oomycete secretome and reveal gene acquisitions by horizontal gene transfer.</title>
        <authorList>
            <person name="Misner I."/>
            <person name="Blouin N."/>
            <person name="Leonard G."/>
            <person name="Richards T.A."/>
            <person name="Lane C.E."/>
        </authorList>
    </citation>
    <scope>NUCLEOTIDE SEQUENCE</scope>
    <source>
        <strain evidence="7">ATCC 48635</strain>
    </source>
</reference>
<protein>
    <submittedName>
        <fullName evidence="7">Secreted protein</fullName>
    </submittedName>
</protein>
<feature type="chain" id="PRO_5025566065" evidence="6">
    <location>
        <begin position="17"/>
        <end position="520"/>
    </location>
</feature>
<name>A0A0A7CLY5_ACHHY</name>
<dbReference type="AlphaFoldDB" id="A0A0A7CLY5"/>
<keyword evidence="3" id="KW-1015">Disulfide bond</keyword>
<dbReference type="GO" id="GO:0034411">
    <property type="term" value="P:cell wall (1-&gt;3)-beta-D-glucan biosynthetic process"/>
    <property type="evidence" value="ECO:0007669"/>
    <property type="project" value="TreeGrafter"/>
</dbReference>
<keyword evidence="2 6" id="KW-0732">Signal</keyword>
<evidence type="ECO:0000256" key="3">
    <source>
        <dbReference type="ARBA" id="ARBA00023157"/>
    </source>
</evidence>
<dbReference type="Gene3D" id="3.20.20.80">
    <property type="entry name" value="Glycosidases"/>
    <property type="match status" value="1"/>
</dbReference>
<dbReference type="EMBL" id="KM038441">
    <property type="protein sequence ID" value="AIG55902.1"/>
    <property type="molecule type" value="Genomic_DNA"/>
</dbReference>
<evidence type="ECO:0000256" key="5">
    <source>
        <dbReference type="SAM" id="MobiDB-lite"/>
    </source>
</evidence>
<dbReference type="GO" id="GO:0005886">
    <property type="term" value="C:plasma membrane"/>
    <property type="evidence" value="ECO:0007669"/>
    <property type="project" value="TreeGrafter"/>
</dbReference>
<dbReference type="PANTHER" id="PTHR31468">
    <property type="entry name" value="1,3-BETA-GLUCANOSYLTRANSFERASE GAS1"/>
    <property type="match status" value="1"/>
</dbReference>
<dbReference type="InterPro" id="IPR004886">
    <property type="entry name" value="Glucanosyltransferase"/>
</dbReference>
<evidence type="ECO:0000256" key="1">
    <source>
        <dbReference type="ARBA" id="ARBA00007528"/>
    </source>
</evidence>